<proteinExistence type="inferred from homology"/>
<dbReference type="eggNOG" id="COG5434">
    <property type="taxonomic scope" value="Bacteria"/>
</dbReference>
<dbReference type="InterPro" id="IPR012334">
    <property type="entry name" value="Pectin_lyas_fold"/>
</dbReference>
<evidence type="ECO:0000256" key="1">
    <source>
        <dbReference type="ARBA" id="ARBA00008834"/>
    </source>
</evidence>
<evidence type="ECO:0000313" key="7">
    <source>
        <dbReference type="Proteomes" id="UP000003438"/>
    </source>
</evidence>
<evidence type="ECO:0000256" key="2">
    <source>
        <dbReference type="ARBA" id="ARBA00022801"/>
    </source>
</evidence>
<dbReference type="HOGENOM" id="CLU_016031_8_3_9"/>
<dbReference type="InterPro" id="IPR000743">
    <property type="entry name" value="Glyco_hydro_28"/>
</dbReference>
<dbReference type="InterPro" id="IPR013783">
    <property type="entry name" value="Ig-like_fold"/>
</dbReference>
<dbReference type="PANTHER" id="PTHR31339">
    <property type="entry name" value="PECTIN LYASE-RELATED"/>
    <property type="match status" value="1"/>
</dbReference>
<dbReference type="InterPro" id="IPR051801">
    <property type="entry name" value="GH28_Enzymes"/>
</dbReference>
<dbReference type="InterPro" id="IPR003961">
    <property type="entry name" value="FN3_dom"/>
</dbReference>
<dbReference type="InterPro" id="IPR024535">
    <property type="entry name" value="RHGA/B-epi-like_pectate_lyase"/>
</dbReference>
<dbReference type="SUPFAM" id="SSF49265">
    <property type="entry name" value="Fibronectin type III"/>
    <property type="match status" value="1"/>
</dbReference>
<dbReference type="CAZy" id="GH28">
    <property type="family name" value="Glycoside Hydrolase Family 28"/>
</dbReference>
<dbReference type="STRING" id="411471.SUBVAR_06115"/>
<dbReference type="CDD" id="cd00063">
    <property type="entry name" value="FN3"/>
    <property type="match status" value="1"/>
</dbReference>
<keyword evidence="2 4" id="KW-0378">Hydrolase</keyword>
<name>D1PP01_9FIRM</name>
<gene>
    <name evidence="6" type="ORF">SUBVAR_06115</name>
</gene>
<comment type="similarity">
    <text evidence="1 4">Belongs to the glycosyl hydrolase 28 family.</text>
</comment>
<sequence>MRLSVKDIVWYNKIVSYEEKQRTAIKKRTDKMFESHLFARCTAHHAVLYWDKPAAAGTRAEYIVYLNNEPVGTTERTHYTLGNLEPQTEYRVDVIFENQPVGACMLRTGAEKHRINVTEAPYWAKGDGITKNTAALQRAIDACGPGDAVYLPAGTYLTGALQLHSDMELYLEEGAVLQGTAQLVDYQPRIPSRFEGIERRCYSSLLNLGKMDHDDGYNCVNVVIRGKGTIAGGGKALADAIIADEREHLKDYLAEHLDLVESCDEEDTIPGRVRPRLVNLSNCQNVWISGLTLKDSPSWILQMIYSDNIVTDHCAFHSEGIWNGDGWDPDSSTNCTLFASELYTGDDSVAIKSGKNPEGNAIGRPSAHIYIFDCRVGSGQGLCIGSEMSGGVEDVQIWDCDLENSFSGLEIKATAKRGGYVRGVTVRDCKAPRVMIHAVPYNDDGEAADTVPVLEHFTFAGLTLTGRALNSKQEWKDVSPVELAGFEGPNGTLRDVNFDGLTITAKAPRLPLQYCSDVTLRGVTCLPPQEN</sequence>
<dbReference type="EMBL" id="ACBY02000025">
    <property type="protein sequence ID" value="EFB75497.1"/>
    <property type="molecule type" value="Genomic_DNA"/>
</dbReference>
<dbReference type="Gene3D" id="2.60.40.10">
    <property type="entry name" value="Immunoglobulins"/>
    <property type="match status" value="1"/>
</dbReference>
<accession>D1PP01</accession>
<dbReference type="AlphaFoldDB" id="D1PP01"/>
<dbReference type="PANTHER" id="PTHR31339:SF9">
    <property type="entry name" value="PLASMIN AND FIBRONECTIN-BINDING PROTEIN A"/>
    <property type="match status" value="1"/>
</dbReference>
<feature type="domain" description="Rhamnogalacturonase A/B/Epimerase-like pectate lyase" evidence="5">
    <location>
        <begin position="122"/>
        <end position="158"/>
    </location>
</feature>
<dbReference type="GO" id="GO:0004650">
    <property type="term" value="F:polygalacturonase activity"/>
    <property type="evidence" value="ECO:0007669"/>
    <property type="project" value="InterPro"/>
</dbReference>
<dbReference type="Pfam" id="PF00295">
    <property type="entry name" value="Glyco_hydro_28"/>
    <property type="match status" value="1"/>
</dbReference>
<dbReference type="Gene3D" id="2.160.20.10">
    <property type="entry name" value="Single-stranded right-handed beta-helix, Pectin lyase-like"/>
    <property type="match status" value="1"/>
</dbReference>
<dbReference type="SUPFAM" id="SSF51126">
    <property type="entry name" value="Pectin lyase-like"/>
    <property type="match status" value="1"/>
</dbReference>
<dbReference type="InterPro" id="IPR011050">
    <property type="entry name" value="Pectin_lyase_fold/virulence"/>
</dbReference>
<dbReference type="Pfam" id="PF12708">
    <property type="entry name" value="Pect-lyase_RHGA_epim"/>
    <property type="match status" value="1"/>
</dbReference>
<comment type="caution">
    <text evidence="6">The sequence shown here is derived from an EMBL/GenBank/DDBJ whole genome shotgun (WGS) entry which is preliminary data.</text>
</comment>
<evidence type="ECO:0000256" key="4">
    <source>
        <dbReference type="RuleBase" id="RU361169"/>
    </source>
</evidence>
<dbReference type="GO" id="GO:0005975">
    <property type="term" value="P:carbohydrate metabolic process"/>
    <property type="evidence" value="ECO:0007669"/>
    <property type="project" value="InterPro"/>
</dbReference>
<dbReference type="InterPro" id="IPR036116">
    <property type="entry name" value="FN3_sf"/>
</dbReference>
<keyword evidence="3 4" id="KW-0326">Glycosidase</keyword>
<dbReference type="Proteomes" id="UP000003438">
    <property type="component" value="Unassembled WGS sequence"/>
</dbReference>
<protein>
    <submittedName>
        <fullName evidence="6">Polygalacturonase (Pectinase)</fullName>
    </submittedName>
</protein>
<evidence type="ECO:0000259" key="5">
    <source>
        <dbReference type="Pfam" id="PF12708"/>
    </source>
</evidence>
<organism evidence="6 7">
    <name type="scientific">Subdoligranulum variabile DSM 15176</name>
    <dbReference type="NCBI Taxonomy" id="411471"/>
    <lineage>
        <taxon>Bacteria</taxon>
        <taxon>Bacillati</taxon>
        <taxon>Bacillota</taxon>
        <taxon>Clostridia</taxon>
        <taxon>Eubacteriales</taxon>
        <taxon>Oscillospiraceae</taxon>
        <taxon>Subdoligranulum</taxon>
    </lineage>
</organism>
<evidence type="ECO:0000256" key="3">
    <source>
        <dbReference type="ARBA" id="ARBA00023295"/>
    </source>
</evidence>
<keyword evidence="7" id="KW-1185">Reference proteome</keyword>
<evidence type="ECO:0000313" key="6">
    <source>
        <dbReference type="EMBL" id="EFB75497.1"/>
    </source>
</evidence>
<reference evidence="6" key="1">
    <citation type="submission" date="2009-12" db="EMBL/GenBank/DDBJ databases">
        <authorList>
            <person name="Weinstock G."/>
            <person name="Sodergren E."/>
            <person name="Clifton S."/>
            <person name="Fulton L."/>
            <person name="Fulton B."/>
            <person name="Courtney L."/>
            <person name="Fronick C."/>
            <person name="Harrison M."/>
            <person name="Strong C."/>
            <person name="Farmer C."/>
            <person name="Delahaunty K."/>
            <person name="Markovic C."/>
            <person name="Hall O."/>
            <person name="Minx P."/>
            <person name="Tomlinson C."/>
            <person name="Mitreva M."/>
            <person name="Nelson J."/>
            <person name="Hou S."/>
            <person name="Wollam A."/>
            <person name="Pepin K.H."/>
            <person name="Johnson M."/>
            <person name="Bhonagiri V."/>
            <person name="Nash W.E."/>
            <person name="Warren W."/>
            <person name="Chinwalla A."/>
            <person name="Mardis E.R."/>
            <person name="Wilson R.K."/>
        </authorList>
    </citation>
    <scope>NUCLEOTIDE SEQUENCE [LARGE SCALE GENOMIC DNA]</scope>
    <source>
        <strain evidence="6">DSM 15176</strain>
    </source>
</reference>